<evidence type="ECO:0000256" key="8">
    <source>
        <dbReference type="ARBA" id="ARBA00023114"/>
    </source>
</evidence>
<keyword evidence="14" id="KW-1185">Reference proteome</keyword>
<dbReference type="InterPro" id="IPR033900">
    <property type="entry name" value="Gram_neg_porin_domain"/>
</dbReference>
<reference evidence="13" key="1">
    <citation type="submission" date="2016-01" db="EMBL/GenBank/DDBJ databases">
        <authorList>
            <person name="Peeters C."/>
        </authorList>
    </citation>
    <scope>NUCLEOTIDE SEQUENCE [LARGE SCALE GENOMIC DNA]</scope>
    <source>
        <strain evidence="13">LMG 22940</strain>
    </source>
</reference>
<dbReference type="InterPro" id="IPR023614">
    <property type="entry name" value="Porin_dom_sf"/>
</dbReference>
<comment type="subcellular location">
    <subcellularLocation>
        <location evidence="1">Cell outer membrane</location>
        <topology evidence="1">Multi-pass membrane protein</topology>
    </subcellularLocation>
</comment>
<evidence type="ECO:0000259" key="12">
    <source>
        <dbReference type="Pfam" id="PF13609"/>
    </source>
</evidence>
<gene>
    <name evidence="13" type="ORF">AWB68_00269</name>
</gene>
<feature type="chain" id="PRO_5011110401" evidence="11">
    <location>
        <begin position="22"/>
        <end position="395"/>
    </location>
</feature>
<evidence type="ECO:0000256" key="3">
    <source>
        <dbReference type="ARBA" id="ARBA00022448"/>
    </source>
</evidence>
<dbReference type="PANTHER" id="PTHR34501">
    <property type="entry name" value="PROTEIN YDDL-RELATED"/>
    <property type="match status" value="1"/>
</dbReference>
<organism evidence="13 14">
    <name type="scientific">Caballeronia choica</name>
    <dbReference type="NCBI Taxonomy" id="326476"/>
    <lineage>
        <taxon>Bacteria</taxon>
        <taxon>Pseudomonadati</taxon>
        <taxon>Pseudomonadota</taxon>
        <taxon>Betaproteobacteria</taxon>
        <taxon>Burkholderiales</taxon>
        <taxon>Burkholderiaceae</taxon>
        <taxon>Caballeronia</taxon>
    </lineage>
</organism>
<sequence>MKPSVRLAGALVALTPVAALAQSSVTLYGLVDAGISYANNVAPKLGAVGGRKIQETSGIGVPSRWGLRGTEDLGSGNVAVFVLENGFSVANGTLLQGSRLFGRQAYVGLGNKDLGTVTLGRQYESVVDFVGPFVSARQWGTQYGAHVGDIDNLYTTFRLNNAVKYQSPTLWGVTLGGLYAFSNQADGPNGTGFANNRAWSVGGSFTHDALTLGVGHFHLSNPSAGSTDGSNTSGAVVGDYANPTAIFYVRPVTSQDVTAAGVAYALNAFTVGGAYTYAKLRYTDHTSFSMSNYEVNAKYRFTPALLAGVAAVYSIGDVEGASSIANVSDGPHPHWLQFNAGLIYSLSRRTDVYGAVVYQKALNGALTAAIVNVGGPSGTNSRYQVATTIGLRHRF</sequence>
<keyword evidence="10" id="KW-0998">Cell outer membrane</keyword>
<dbReference type="Proteomes" id="UP000054770">
    <property type="component" value="Unassembled WGS sequence"/>
</dbReference>
<evidence type="ECO:0000313" key="13">
    <source>
        <dbReference type="EMBL" id="SAL14596.1"/>
    </source>
</evidence>
<dbReference type="CDD" id="cd00342">
    <property type="entry name" value="gram_neg_porins"/>
    <property type="match status" value="1"/>
</dbReference>
<dbReference type="OrthoDB" id="8982743at2"/>
<dbReference type="RefSeq" id="WP_087642567.1">
    <property type="nucleotide sequence ID" value="NZ_FCON02000002.1"/>
</dbReference>
<dbReference type="Gene3D" id="2.40.160.10">
    <property type="entry name" value="Porin"/>
    <property type="match status" value="1"/>
</dbReference>
<dbReference type="InterPro" id="IPR050298">
    <property type="entry name" value="Gram-neg_bact_OMP"/>
</dbReference>
<proteinExistence type="predicted"/>
<evidence type="ECO:0000256" key="5">
    <source>
        <dbReference type="ARBA" id="ARBA00022692"/>
    </source>
</evidence>
<evidence type="ECO:0000256" key="1">
    <source>
        <dbReference type="ARBA" id="ARBA00004571"/>
    </source>
</evidence>
<dbReference type="SUPFAM" id="SSF56935">
    <property type="entry name" value="Porins"/>
    <property type="match status" value="1"/>
</dbReference>
<evidence type="ECO:0000256" key="9">
    <source>
        <dbReference type="ARBA" id="ARBA00023136"/>
    </source>
</evidence>
<comment type="subunit">
    <text evidence="2">Homotrimer.</text>
</comment>
<keyword evidence="4" id="KW-1134">Transmembrane beta strand</keyword>
<keyword evidence="5" id="KW-0812">Transmembrane</keyword>
<evidence type="ECO:0000256" key="11">
    <source>
        <dbReference type="SAM" id="SignalP"/>
    </source>
</evidence>
<keyword evidence="7" id="KW-0406">Ion transport</keyword>
<dbReference type="GO" id="GO:0006811">
    <property type="term" value="P:monoatomic ion transport"/>
    <property type="evidence" value="ECO:0007669"/>
    <property type="project" value="UniProtKB-KW"/>
</dbReference>
<accession>A0A158F424</accession>
<dbReference type="Pfam" id="PF13609">
    <property type="entry name" value="Porin_4"/>
    <property type="match status" value="1"/>
</dbReference>
<dbReference type="AlphaFoldDB" id="A0A158F424"/>
<protein>
    <submittedName>
        <fullName evidence="13">Porin</fullName>
    </submittedName>
</protein>
<keyword evidence="8" id="KW-0626">Porin</keyword>
<dbReference type="PANTHER" id="PTHR34501:SF9">
    <property type="entry name" value="MAJOR OUTER MEMBRANE PROTEIN P.IA"/>
    <property type="match status" value="1"/>
</dbReference>
<dbReference type="GO" id="GO:0015288">
    <property type="term" value="F:porin activity"/>
    <property type="evidence" value="ECO:0007669"/>
    <property type="project" value="UniProtKB-KW"/>
</dbReference>
<keyword evidence="6 11" id="KW-0732">Signal</keyword>
<comment type="caution">
    <text evidence="13">The sequence shown here is derived from an EMBL/GenBank/DDBJ whole genome shotgun (WGS) entry which is preliminary data.</text>
</comment>
<feature type="signal peptide" evidence="11">
    <location>
        <begin position="1"/>
        <end position="21"/>
    </location>
</feature>
<evidence type="ECO:0000256" key="7">
    <source>
        <dbReference type="ARBA" id="ARBA00023065"/>
    </source>
</evidence>
<name>A0A158F424_9BURK</name>
<evidence type="ECO:0000256" key="2">
    <source>
        <dbReference type="ARBA" id="ARBA00011233"/>
    </source>
</evidence>
<evidence type="ECO:0000313" key="14">
    <source>
        <dbReference type="Proteomes" id="UP000054770"/>
    </source>
</evidence>
<evidence type="ECO:0000256" key="6">
    <source>
        <dbReference type="ARBA" id="ARBA00022729"/>
    </source>
</evidence>
<evidence type="ECO:0000256" key="4">
    <source>
        <dbReference type="ARBA" id="ARBA00022452"/>
    </source>
</evidence>
<dbReference type="GO" id="GO:0009279">
    <property type="term" value="C:cell outer membrane"/>
    <property type="evidence" value="ECO:0007669"/>
    <property type="project" value="UniProtKB-SubCell"/>
</dbReference>
<feature type="domain" description="Porin" evidence="12">
    <location>
        <begin position="10"/>
        <end position="360"/>
    </location>
</feature>
<keyword evidence="9" id="KW-0472">Membrane</keyword>
<dbReference type="EMBL" id="FCON02000002">
    <property type="protein sequence ID" value="SAL14596.1"/>
    <property type="molecule type" value="Genomic_DNA"/>
</dbReference>
<dbReference type="GO" id="GO:0046930">
    <property type="term" value="C:pore complex"/>
    <property type="evidence" value="ECO:0007669"/>
    <property type="project" value="UniProtKB-KW"/>
</dbReference>
<evidence type="ECO:0000256" key="10">
    <source>
        <dbReference type="ARBA" id="ARBA00023237"/>
    </source>
</evidence>
<keyword evidence="3" id="KW-0813">Transport</keyword>